<dbReference type="GO" id="GO:0008081">
    <property type="term" value="F:phosphoric diester hydrolase activity"/>
    <property type="evidence" value="ECO:0007669"/>
    <property type="project" value="UniProtKB-ARBA"/>
</dbReference>
<dbReference type="PROSITE" id="PS51257">
    <property type="entry name" value="PROKAR_LIPOPROTEIN"/>
    <property type="match status" value="1"/>
</dbReference>
<gene>
    <name evidence="3" type="ORF">ERW49_12465</name>
</gene>
<proteinExistence type="predicted"/>
<comment type="caution">
    <text evidence="3">The sequence shown here is derived from an EMBL/GenBank/DDBJ whole genome shotgun (WGS) entry which is preliminary data.</text>
</comment>
<dbReference type="Gene3D" id="1.10.3210.10">
    <property type="entry name" value="Hypothetical protein af1432"/>
    <property type="match status" value="2"/>
</dbReference>
<feature type="transmembrane region" description="Helical" evidence="1">
    <location>
        <begin position="6"/>
        <end position="29"/>
    </location>
</feature>
<feature type="domain" description="HD-GYP" evidence="2">
    <location>
        <begin position="623"/>
        <end position="835"/>
    </location>
</feature>
<feature type="transmembrane region" description="Helical" evidence="1">
    <location>
        <begin position="271"/>
        <end position="289"/>
    </location>
</feature>
<organism evidence="3 4">
    <name type="scientific">Aliivibrio finisterrensis</name>
    <dbReference type="NCBI Taxonomy" id="511998"/>
    <lineage>
        <taxon>Bacteria</taxon>
        <taxon>Pseudomonadati</taxon>
        <taxon>Pseudomonadota</taxon>
        <taxon>Gammaproteobacteria</taxon>
        <taxon>Vibrionales</taxon>
        <taxon>Vibrionaceae</taxon>
        <taxon>Aliivibrio</taxon>
    </lineage>
</organism>
<evidence type="ECO:0000313" key="4">
    <source>
        <dbReference type="Proteomes" id="UP000293465"/>
    </source>
</evidence>
<dbReference type="InterPro" id="IPR052020">
    <property type="entry name" value="Cyclic_di-GMP/3'3'-cGAMP_PDE"/>
</dbReference>
<dbReference type="GeneID" id="56275873"/>
<dbReference type="PROSITE" id="PS51832">
    <property type="entry name" value="HD_GYP"/>
    <property type="match status" value="1"/>
</dbReference>
<keyword evidence="1" id="KW-0472">Membrane</keyword>
<dbReference type="EMBL" id="SEZJ01000010">
    <property type="protein sequence ID" value="RYU45801.1"/>
    <property type="molecule type" value="Genomic_DNA"/>
</dbReference>
<keyword evidence="1" id="KW-0812">Transmembrane</keyword>
<protein>
    <recommendedName>
        <fullName evidence="2">HD-GYP domain-containing protein</fullName>
    </recommendedName>
</protein>
<dbReference type="SUPFAM" id="SSF109604">
    <property type="entry name" value="HD-domain/PDEase-like"/>
    <property type="match status" value="2"/>
</dbReference>
<dbReference type="PANTHER" id="PTHR45228">
    <property type="entry name" value="CYCLIC DI-GMP PHOSPHODIESTERASE TM_0186-RELATED"/>
    <property type="match status" value="1"/>
</dbReference>
<dbReference type="RefSeq" id="WP_130087698.1">
    <property type="nucleotide sequence ID" value="NZ_SEZJ01000010.1"/>
</dbReference>
<dbReference type="InterPro" id="IPR003607">
    <property type="entry name" value="HD/PDEase_dom"/>
</dbReference>
<dbReference type="Proteomes" id="UP000293465">
    <property type="component" value="Unassembled WGS sequence"/>
</dbReference>
<dbReference type="PANTHER" id="PTHR45228:SF5">
    <property type="entry name" value="CYCLIC DI-GMP PHOSPHODIESTERASE VC_1348-RELATED"/>
    <property type="match status" value="1"/>
</dbReference>
<dbReference type="Pfam" id="PF13487">
    <property type="entry name" value="HD_5"/>
    <property type="match status" value="1"/>
</dbReference>
<evidence type="ECO:0000256" key="1">
    <source>
        <dbReference type="SAM" id="Phobius"/>
    </source>
</evidence>
<reference evidence="3 4" key="1">
    <citation type="submission" date="2019-02" db="EMBL/GenBank/DDBJ databases">
        <title>Genome sequences of Aliivibrio finisterrensis strains from farmed Atlantic salmon.</title>
        <authorList>
            <person name="Bowman J.P."/>
        </authorList>
    </citation>
    <scope>NUCLEOTIDE SEQUENCE [LARGE SCALE GENOMIC DNA]</scope>
    <source>
        <strain evidence="3 4">A32</strain>
    </source>
</reference>
<keyword evidence="1" id="KW-1133">Transmembrane helix</keyword>
<sequence length="852" mass="98642">MRSLSLKNYLIIVFGGLFIIGCTHLYFVIKTSSSELSQRHVKDVIELHYKLIRINIESTINQINDISEELKENPTLTFNNPSPQLRKNLINDFHQVPSLVSIYLYDSNDQGIRITYIDKLLNITPVDQSFLQSHWRYAEDNHYLHLNNHIYLSYLGNHGNHQQKIVIEISTANVFNTIDRELLNNTDVSFHIYDRMNSSFLYHSNKNIPFNDNEITSFILENKSKASKYSVDYNIQTNSFRNSNLEFITLIPNHVILKNLTPILDSLIKQIIMYSIFCFIILVYISYNLSSKINNLIENAHKIMRFEFKNQKYKKSNIKEIKKLSDSMKLISLTTDNILSQIIIISKTDNIFQLGLSVVKQIDKITNGKSKLFTINIDGEFICYEGISKINIEDKDKNKTYYKKSLENEHIVHNFNLFNDRNKINGCLQINVTPENNLSDDTLAFIERLVHIISISTRKHNLLEQQKALFTAFTQSIASAIDTKSSHTANHCQRVPELTLMLAKAAQKNQVEWKDFALSEQEWEELYLAAWLHDCGKLTTADHVIDKATKLDMFTNRIHEIRTRYEVLKRDAEITYLKSLIDGESNATLLQENYLKTIKELEEEFVFIAQSNLGDEFYHDDNVDRLHNLATRTFTRTLDKRLGLSWEETQLLSDNDKQTPSIETVLQNNSSHLIPWDLNRKTDEQFNLQPHPFKFNHGEIYNLAVQRGTLTNEERFLINDHIIQTINMLKALPYPDHLKNIPLIAGGHHEQMSGKGYPYGIPASELPITARMMAIADIFEALTASDRPYKTPKTLSESLKILAFMAKNKHIDASLFSLFLTDEVYLNYADKFLSSEQIDEVNIQELIEIAHS</sequence>
<dbReference type="SMART" id="SM00471">
    <property type="entry name" value="HDc"/>
    <property type="match status" value="1"/>
</dbReference>
<evidence type="ECO:0000313" key="3">
    <source>
        <dbReference type="EMBL" id="RYU45801.1"/>
    </source>
</evidence>
<dbReference type="AlphaFoldDB" id="A0A4Q5KI48"/>
<accession>A0A4Q5KI48</accession>
<dbReference type="InterPro" id="IPR037522">
    <property type="entry name" value="HD_GYP_dom"/>
</dbReference>
<dbReference type="CDD" id="cd00077">
    <property type="entry name" value="HDc"/>
    <property type="match status" value="2"/>
</dbReference>
<dbReference type="OrthoDB" id="9764808at2"/>
<name>A0A4Q5KI48_9GAMM</name>
<evidence type="ECO:0000259" key="2">
    <source>
        <dbReference type="PROSITE" id="PS51832"/>
    </source>
</evidence>